<feature type="compositionally biased region" description="Low complexity" evidence="1">
    <location>
        <begin position="151"/>
        <end position="162"/>
    </location>
</feature>
<feature type="compositionally biased region" description="Basic residues" evidence="1">
    <location>
        <begin position="43"/>
        <end position="54"/>
    </location>
</feature>
<organism evidence="2 3">
    <name type="scientific">Periconia macrospinosa</name>
    <dbReference type="NCBI Taxonomy" id="97972"/>
    <lineage>
        <taxon>Eukaryota</taxon>
        <taxon>Fungi</taxon>
        <taxon>Dikarya</taxon>
        <taxon>Ascomycota</taxon>
        <taxon>Pezizomycotina</taxon>
        <taxon>Dothideomycetes</taxon>
        <taxon>Pleosporomycetidae</taxon>
        <taxon>Pleosporales</taxon>
        <taxon>Massarineae</taxon>
        <taxon>Periconiaceae</taxon>
        <taxon>Periconia</taxon>
    </lineage>
</organism>
<sequence length="198" mass="22190">MAAVEADHGSGHCGQGHGSHYQDGQDYGAWPLSDDDPPESIPKCHHSRRYRREQKPRPAPVDWLATPCWVAATMRAGGLRSDQFIDFVCWTALSRKADESMAKTVNRMPEAKMTGGRKRASQERWKEKEDEEGKRRGKKKKRDSAVLPGKIISQSSQAGQQGTAIVVAARYLWEEEEDERMRGRTTQVPDRATGGGRE</sequence>
<dbReference type="EMBL" id="KZ805312">
    <property type="protein sequence ID" value="PVI05834.1"/>
    <property type="molecule type" value="Genomic_DNA"/>
</dbReference>
<evidence type="ECO:0000313" key="2">
    <source>
        <dbReference type="EMBL" id="PVI05834.1"/>
    </source>
</evidence>
<accession>A0A2V1E858</accession>
<evidence type="ECO:0000256" key="1">
    <source>
        <dbReference type="SAM" id="MobiDB-lite"/>
    </source>
</evidence>
<reference evidence="2 3" key="1">
    <citation type="journal article" date="2018" name="Sci. Rep.">
        <title>Comparative genomics provides insights into the lifestyle and reveals functional heterogeneity of dark septate endophytic fungi.</title>
        <authorList>
            <person name="Knapp D.G."/>
            <person name="Nemeth J.B."/>
            <person name="Barry K."/>
            <person name="Hainaut M."/>
            <person name="Henrissat B."/>
            <person name="Johnson J."/>
            <person name="Kuo A."/>
            <person name="Lim J.H.P."/>
            <person name="Lipzen A."/>
            <person name="Nolan M."/>
            <person name="Ohm R.A."/>
            <person name="Tamas L."/>
            <person name="Grigoriev I.V."/>
            <person name="Spatafora J.W."/>
            <person name="Nagy L.G."/>
            <person name="Kovacs G.M."/>
        </authorList>
    </citation>
    <scope>NUCLEOTIDE SEQUENCE [LARGE SCALE GENOMIC DNA]</scope>
    <source>
        <strain evidence="2 3">DSE2036</strain>
    </source>
</reference>
<feature type="region of interest" description="Disordered" evidence="1">
    <location>
        <begin position="1"/>
        <end position="59"/>
    </location>
</feature>
<keyword evidence="3" id="KW-1185">Reference proteome</keyword>
<name>A0A2V1E858_9PLEO</name>
<evidence type="ECO:0000313" key="3">
    <source>
        <dbReference type="Proteomes" id="UP000244855"/>
    </source>
</evidence>
<feature type="compositionally biased region" description="Basic and acidic residues" evidence="1">
    <location>
        <begin position="1"/>
        <end position="10"/>
    </location>
</feature>
<dbReference type="AlphaFoldDB" id="A0A2V1E858"/>
<protein>
    <submittedName>
        <fullName evidence="2">Uncharacterized protein</fullName>
    </submittedName>
</protein>
<gene>
    <name evidence="2" type="ORF">DM02DRAFT_623892</name>
</gene>
<dbReference type="Proteomes" id="UP000244855">
    <property type="component" value="Unassembled WGS sequence"/>
</dbReference>
<proteinExistence type="predicted"/>
<feature type="region of interest" description="Disordered" evidence="1">
    <location>
        <begin position="99"/>
        <end position="162"/>
    </location>
</feature>
<feature type="compositionally biased region" description="Basic and acidic residues" evidence="1">
    <location>
        <begin position="120"/>
        <end position="134"/>
    </location>
</feature>
<feature type="region of interest" description="Disordered" evidence="1">
    <location>
        <begin position="176"/>
        <end position="198"/>
    </location>
</feature>